<gene>
    <name evidence="5" type="ORF">LK09_11075</name>
</gene>
<protein>
    <recommendedName>
        <fullName evidence="4">Alanine racemase C-terminal domain-containing protein</fullName>
    </recommendedName>
</protein>
<dbReference type="Pfam" id="PF00842">
    <property type="entry name" value="Ala_racemase_C"/>
    <property type="match status" value="1"/>
</dbReference>
<evidence type="ECO:0000256" key="2">
    <source>
        <dbReference type="ARBA" id="ARBA00022898"/>
    </source>
</evidence>
<dbReference type="EMBL" id="JTDK01000010">
    <property type="protein sequence ID" value="KHK97341.1"/>
    <property type="molecule type" value="Genomic_DNA"/>
</dbReference>
<organism evidence="5 6">
    <name type="scientific">Microbacterium mangrovi</name>
    <dbReference type="NCBI Taxonomy" id="1348253"/>
    <lineage>
        <taxon>Bacteria</taxon>
        <taxon>Bacillati</taxon>
        <taxon>Actinomycetota</taxon>
        <taxon>Actinomycetes</taxon>
        <taxon>Micrococcales</taxon>
        <taxon>Microbacteriaceae</taxon>
        <taxon>Microbacterium</taxon>
    </lineage>
</organism>
<dbReference type="InterPro" id="IPR000821">
    <property type="entry name" value="Ala_racemase"/>
</dbReference>
<dbReference type="Proteomes" id="UP000031030">
    <property type="component" value="Unassembled WGS sequence"/>
</dbReference>
<keyword evidence="6" id="KW-1185">Reference proteome</keyword>
<evidence type="ECO:0000259" key="4">
    <source>
        <dbReference type="SMART" id="SM01005"/>
    </source>
</evidence>
<evidence type="ECO:0000313" key="6">
    <source>
        <dbReference type="Proteomes" id="UP000031030"/>
    </source>
</evidence>
<keyword evidence="2" id="KW-0663">Pyridoxal phosphate</keyword>
<dbReference type="PANTHER" id="PTHR30511">
    <property type="entry name" value="ALANINE RACEMASE"/>
    <property type="match status" value="1"/>
</dbReference>
<dbReference type="GO" id="GO:0030170">
    <property type="term" value="F:pyridoxal phosphate binding"/>
    <property type="evidence" value="ECO:0007669"/>
    <property type="project" value="TreeGrafter"/>
</dbReference>
<name>A0A0B2A6W7_9MICO</name>
<dbReference type="GO" id="GO:0030632">
    <property type="term" value="P:D-alanine biosynthetic process"/>
    <property type="evidence" value="ECO:0007669"/>
    <property type="project" value="TreeGrafter"/>
</dbReference>
<keyword evidence="3" id="KW-0413">Isomerase</keyword>
<evidence type="ECO:0000313" key="5">
    <source>
        <dbReference type="EMBL" id="KHK97341.1"/>
    </source>
</evidence>
<dbReference type="SUPFAM" id="SSF50621">
    <property type="entry name" value="Alanine racemase C-terminal domain-like"/>
    <property type="match status" value="1"/>
</dbReference>
<dbReference type="GO" id="GO:0005829">
    <property type="term" value="C:cytosol"/>
    <property type="evidence" value="ECO:0007669"/>
    <property type="project" value="TreeGrafter"/>
</dbReference>
<dbReference type="GO" id="GO:0009252">
    <property type="term" value="P:peptidoglycan biosynthetic process"/>
    <property type="evidence" value="ECO:0007669"/>
    <property type="project" value="TreeGrafter"/>
</dbReference>
<proteinExistence type="predicted"/>
<dbReference type="PANTHER" id="PTHR30511:SF0">
    <property type="entry name" value="ALANINE RACEMASE, CATABOLIC-RELATED"/>
    <property type="match status" value="1"/>
</dbReference>
<dbReference type="RefSeq" id="WP_039399260.1">
    <property type="nucleotide sequence ID" value="NZ_JTDK01000010.1"/>
</dbReference>
<reference evidence="5 6" key="1">
    <citation type="submission" date="2014-11" db="EMBL/GenBank/DDBJ databases">
        <title>Genome sequence of Microbacterium mangrovi MUSC 115(T).</title>
        <authorList>
            <person name="Lee L.-H."/>
        </authorList>
    </citation>
    <scope>NUCLEOTIDE SEQUENCE [LARGE SCALE GENOMIC DNA]</scope>
    <source>
        <strain evidence="5 6">MUSC 115</strain>
    </source>
</reference>
<accession>A0A0B2A6W7</accession>
<dbReference type="STRING" id="1348253.LK09_11075"/>
<comment type="caution">
    <text evidence="5">The sequence shown here is derived from an EMBL/GenBank/DDBJ whole genome shotgun (WGS) entry which is preliminary data.</text>
</comment>
<dbReference type="InterPro" id="IPR009006">
    <property type="entry name" value="Ala_racemase/Decarboxylase_C"/>
</dbReference>
<dbReference type="AlphaFoldDB" id="A0A0B2A6W7"/>
<evidence type="ECO:0000256" key="3">
    <source>
        <dbReference type="ARBA" id="ARBA00023235"/>
    </source>
</evidence>
<feature type="domain" description="Alanine racemase C-terminal" evidence="4">
    <location>
        <begin position="100"/>
        <end position="227"/>
    </location>
</feature>
<dbReference type="SMART" id="SM01005">
    <property type="entry name" value="Ala_racemase_C"/>
    <property type="match status" value="1"/>
</dbReference>
<dbReference type="Gene3D" id="2.40.37.10">
    <property type="entry name" value="Lyase, Ornithine Decarboxylase, Chain A, domain 1"/>
    <property type="match status" value="1"/>
</dbReference>
<comment type="cofactor">
    <cofactor evidence="1">
        <name>pyridoxal 5'-phosphate</name>
        <dbReference type="ChEBI" id="CHEBI:597326"/>
    </cofactor>
</comment>
<sequence length="228" mass="22962">MVTGADLDNPGAAPVAQISRAAIAANLAALGAEAGFAVDLRGDAYGHGCATVAAWCAELGAAAARSDDGTGAGPLPEAAADAVLLDAERVFGLAEGTTAAMRFAGTALVVKDLRAGEGVSYGFRHRAARDTRIALVTGGYAQGVVRSLGGAAEVLIGGARHPIVGRVAMDVCMVDIGDADVRRGDEAVFFGDPGRGEPGVREWAAATGLHTAEIVTAVGRRALRETRA</sequence>
<dbReference type="GO" id="GO:0008784">
    <property type="term" value="F:alanine racemase activity"/>
    <property type="evidence" value="ECO:0007669"/>
    <property type="project" value="TreeGrafter"/>
</dbReference>
<dbReference type="InterPro" id="IPR011079">
    <property type="entry name" value="Ala_racemase_C"/>
</dbReference>
<evidence type="ECO:0000256" key="1">
    <source>
        <dbReference type="ARBA" id="ARBA00001933"/>
    </source>
</evidence>